<name>T0K7P0_COLGC</name>
<evidence type="ECO:0000313" key="1">
    <source>
        <dbReference type="EMBL" id="EQB47999.1"/>
    </source>
</evidence>
<evidence type="ECO:0000313" key="2">
    <source>
        <dbReference type="Proteomes" id="UP000015530"/>
    </source>
</evidence>
<dbReference type="HOGENOM" id="CLU_3431981_0_0_1"/>
<dbReference type="AlphaFoldDB" id="T0K7P0"/>
<accession>T0K7P0</accession>
<sequence length="17" mass="1851">MSLKLQQEQSSASILTS</sequence>
<dbReference type="Proteomes" id="UP000015530">
    <property type="component" value="Unassembled WGS sequence"/>
</dbReference>
<proteinExistence type="predicted"/>
<reference evidence="2" key="1">
    <citation type="journal article" date="2013" name="Mol. Plant Microbe Interact.">
        <title>Global aspects of pacC regulation of pathogenicity genes in Colletotrichum gloeosporioides as revealed by transcriptome analysis.</title>
        <authorList>
            <person name="Alkan N."/>
            <person name="Meng X."/>
            <person name="Friedlander G."/>
            <person name="Reuveni E."/>
            <person name="Sukno S."/>
            <person name="Sherman A."/>
            <person name="Thon M."/>
            <person name="Fluhr R."/>
            <person name="Prusky D."/>
        </authorList>
    </citation>
    <scope>NUCLEOTIDE SEQUENCE [LARGE SCALE GENOMIC DNA]</scope>
    <source>
        <strain evidence="2">Cg-14</strain>
    </source>
</reference>
<gene>
    <name evidence="1" type="ORF">CGLO_12804</name>
</gene>
<protein>
    <submittedName>
        <fullName evidence="1">Uncharacterized protein</fullName>
    </submittedName>
</protein>
<organism evidence="1 2">
    <name type="scientific">Colletotrichum gloeosporioides (strain Cg-14)</name>
    <name type="common">Anthracnose fungus</name>
    <name type="synonym">Glomerella cingulata</name>
    <dbReference type="NCBI Taxonomy" id="1237896"/>
    <lineage>
        <taxon>Eukaryota</taxon>
        <taxon>Fungi</taxon>
        <taxon>Dikarya</taxon>
        <taxon>Ascomycota</taxon>
        <taxon>Pezizomycotina</taxon>
        <taxon>Sordariomycetes</taxon>
        <taxon>Hypocreomycetidae</taxon>
        <taxon>Glomerellales</taxon>
        <taxon>Glomerellaceae</taxon>
        <taxon>Colletotrichum</taxon>
        <taxon>Colletotrichum gloeosporioides species complex</taxon>
    </lineage>
</organism>
<dbReference type="EMBL" id="AMYD01002764">
    <property type="protein sequence ID" value="EQB47999.1"/>
    <property type="molecule type" value="Genomic_DNA"/>
</dbReference>
<comment type="caution">
    <text evidence="1">The sequence shown here is derived from an EMBL/GenBank/DDBJ whole genome shotgun (WGS) entry which is preliminary data.</text>
</comment>